<evidence type="ECO:0000256" key="2">
    <source>
        <dbReference type="SAM" id="Phobius"/>
    </source>
</evidence>
<feature type="transmembrane region" description="Helical" evidence="2">
    <location>
        <begin position="180"/>
        <end position="202"/>
    </location>
</feature>
<dbReference type="AlphaFoldDB" id="A0A4P6JUB8"/>
<name>A0A4P6JUB8_KTERU</name>
<reference evidence="4 5" key="1">
    <citation type="submission" date="2019-01" db="EMBL/GenBank/DDBJ databases">
        <title>Ktedonosporobacter rubrisoli SCAWS-G2.</title>
        <authorList>
            <person name="Huang Y."/>
            <person name="Yan B."/>
        </authorList>
    </citation>
    <scope>NUCLEOTIDE SEQUENCE [LARGE SCALE GENOMIC DNA]</scope>
    <source>
        <strain evidence="4 5">SCAWS-G2</strain>
    </source>
</reference>
<dbReference type="OrthoDB" id="156610at2"/>
<dbReference type="Gene3D" id="3.90.1720.10">
    <property type="entry name" value="endopeptidase domain like (from Nostoc punctiforme)"/>
    <property type="match status" value="1"/>
</dbReference>
<evidence type="ECO:0000259" key="3">
    <source>
        <dbReference type="PROSITE" id="PS50911"/>
    </source>
</evidence>
<proteinExistence type="predicted"/>
<dbReference type="EMBL" id="CP035758">
    <property type="protein sequence ID" value="QBD79217.1"/>
    <property type="molecule type" value="Genomic_DNA"/>
</dbReference>
<keyword evidence="5" id="KW-1185">Reference proteome</keyword>
<sequence length="383" mass="40073">MPLKDYYKPDTSEQDVAPQTSDPMTPHPDIEQLPFPGQSAAPGGSSEASPAQYPGAPAGSQPLMNPMQAPIQGAPQSFVDPTVGNPAVPQGTTAQPTIVFVASPNVTRALQDPNASPNVTRALVDPNAAPNVTRVLTTAELQTGTLPDGRRNTTSLRQPVVIKGSGKKSQMVPPPKGRRLVVHVAVTTLLLFIVLGTLIIVVPTGNANVGNFSIFKPITNLVNSQGNNTALITSQAATATAVTQDGFDPGGVSFVGVPAAPPGQTDGGLGHFFYGQCTYFANMHYHDLTGVWVSWLGNANQWASGAANAGWTVSGTPKVYSIIVLQAGVQGAGWYGHVAVVEHINSDGSVLTSNWNWAGNWARTTYVTFRPGPGVSFIWAPGH</sequence>
<keyword evidence="2" id="KW-0472">Membrane</keyword>
<dbReference type="KEGG" id="kbs:EPA93_25840"/>
<keyword evidence="2" id="KW-1133">Transmembrane helix</keyword>
<evidence type="ECO:0000256" key="1">
    <source>
        <dbReference type="SAM" id="MobiDB-lite"/>
    </source>
</evidence>
<organism evidence="4 5">
    <name type="scientific">Ktedonosporobacter rubrisoli</name>
    <dbReference type="NCBI Taxonomy" id="2509675"/>
    <lineage>
        <taxon>Bacteria</taxon>
        <taxon>Bacillati</taxon>
        <taxon>Chloroflexota</taxon>
        <taxon>Ktedonobacteria</taxon>
        <taxon>Ktedonobacterales</taxon>
        <taxon>Ktedonosporobacteraceae</taxon>
        <taxon>Ktedonosporobacter</taxon>
    </lineage>
</organism>
<accession>A0A4P6JUB8</accession>
<feature type="compositionally biased region" description="Low complexity" evidence="1">
    <location>
        <begin position="34"/>
        <end position="51"/>
    </location>
</feature>
<feature type="region of interest" description="Disordered" evidence="1">
    <location>
        <begin position="1"/>
        <end position="81"/>
    </location>
</feature>
<keyword evidence="2" id="KW-0812">Transmembrane</keyword>
<gene>
    <name evidence="4" type="ORF">EPA93_25840</name>
</gene>
<evidence type="ECO:0000313" key="4">
    <source>
        <dbReference type="EMBL" id="QBD79217.1"/>
    </source>
</evidence>
<dbReference type="RefSeq" id="WP_129890270.1">
    <property type="nucleotide sequence ID" value="NZ_CP035758.1"/>
</dbReference>
<dbReference type="SUPFAM" id="SSF54001">
    <property type="entry name" value="Cysteine proteinases"/>
    <property type="match status" value="1"/>
</dbReference>
<feature type="domain" description="Peptidase C51" evidence="3">
    <location>
        <begin position="252"/>
        <end position="379"/>
    </location>
</feature>
<dbReference type="InterPro" id="IPR007921">
    <property type="entry name" value="CHAP_dom"/>
</dbReference>
<dbReference type="Pfam" id="PF05257">
    <property type="entry name" value="CHAP"/>
    <property type="match status" value="1"/>
</dbReference>
<dbReference type="PROSITE" id="PS50911">
    <property type="entry name" value="CHAP"/>
    <property type="match status" value="1"/>
</dbReference>
<dbReference type="Proteomes" id="UP000290365">
    <property type="component" value="Chromosome"/>
</dbReference>
<protein>
    <submittedName>
        <fullName evidence="4">CHAP domain-containing protein</fullName>
    </submittedName>
</protein>
<feature type="compositionally biased region" description="Basic and acidic residues" evidence="1">
    <location>
        <begin position="1"/>
        <end position="11"/>
    </location>
</feature>
<evidence type="ECO:0000313" key="5">
    <source>
        <dbReference type="Proteomes" id="UP000290365"/>
    </source>
</evidence>
<dbReference type="InterPro" id="IPR038765">
    <property type="entry name" value="Papain-like_cys_pep_sf"/>
</dbReference>